<evidence type="ECO:0000313" key="4">
    <source>
        <dbReference type="EMBL" id="RXI30568.1"/>
    </source>
</evidence>
<dbReference type="AlphaFoldDB" id="A0A347U7K6"/>
<dbReference type="OrthoDB" id="5349303at2"/>
<keyword evidence="5" id="KW-1185">Reference proteome</keyword>
<evidence type="ECO:0000313" key="5">
    <source>
        <dbReference type="Proteomes" id="UP000262582"/>
    </source>
</evidence>
<evidence type="ECO:0000313" key="3">
    <source>
        <dbReference type="EMBL" id="AXX94834.1"/>
    </source>
</evidence>
<protein>
    <submittedName>
        <fullName evidence="3">Phage replisome organizer</fullName>
    </submittedName>
    <submittedName>
        <fullName evidence="4">Replication protein</fullName>
    </submittedName>
</protein>
<feature type="domain" description="Phage replisome organiser N-terminal" evidence="2">
    <location>
        <begin position="8"/>
        <end position="124"/>
    </location>
</feature>
<sequence length="212" mass="25165">MSIKKYYWLKLKETFFSDLRIKKLRKMAGGDTYTIIFQKIMLLSLKDNGLIKFQNIEQNLQKELALILDEDEDNLIVTLGFLTQTNILEKKDERTFYIPLVAELTGVETDFARKKREYRERQKKDNVLPMSDKRKEIEKRDREREDIQEDIQEDIKKLSMFSSLTAIEMSNVDIEKLDVSEATINYLKKHSLSEVVNYAVDHEDYLLKEILQ</sequence>
<dbReference type="RefSeq" id="WP_118917041.1">
    <property type="nucleotide sequence ID" value="NZ_CP032097.1"/>
</dbReference>
<dbReference type="InterPro" id="IPR010056">
    <property type="entry name" value="Phage_rep_org__N"/>
</dbReference>
<gene>
    <name evidence="3" type="ORF">AELL_1165</name>
    <name evidence="4" type="ORF">CP962_07305</name>
</gene>
<dbReference type="Pfam" id="PF09681">
    <property type="entry name" value="Phage_rep_org_N"/>
    <property type="match status" value="1"/>
</dbReference>
<dbReference type="Proteomes" id="UP000262582">
    <property type="component" value="Chromosome"/>
</dbReference>
<dbReference type="EMBL" id="NXIG01000006">
    <property type="protein sequence ID" value="RXI30568.1"/>
    <property type="molecule type" value="Genomic_DNA"/>
</dbReference>
<proteinExistence type="predicted"/>
<dbReference type="EMBL" id="CP032097">
    <property type="protein sequence ID" value="AXX94834.1"/>
    <property type="molecule type" value="Genomic_DNA"/>
</dbReference>
<dbReference type="KEGG" id="aell:AELL_1165"/>
<evidence type="ECO:0000256" key="1">
    <source>
        <dbReference type="SAM" id="MobiDB-lite"/>
    </source>
</evidence>
<evidence type="ECO:0000313" key="6">
    <source>
        <dbReference type="Proteomes" id="UP000290588"/>
    </source>
</evidence>
<feature type="region of interest" description="Disordered" evidence="1">
    <location>
        <begin position="122"/>
        <end position="145"/>
    </location>
</feature>
<name>A0A347U7K6_9BACT</name>
<evidence type="ECO:0000259" key="2">
    <source>
        <dbReference type="Pfam" id="PF09681"/>
    </source>
</evidence>
<reference evidence="3 5" key="2">
    <citation type="submission" date="2018-08" db="EMBL/GenBank/DDBJ databases">
        <title>Complete genome of the Arcobacter ellisii type strain LMG 26155.</title>
        <authorList>
            <person name="Miller W.G."/>
            <person name="Yee E."/>
            <person name="Bono J.L."/>
        </authorList>
    </citation>
    <scope>NUCLEOTIDE SEQUENCE [LARGE SCALE GENOMIC DNA]</scope>
    <source>
        <strain evidence="3 5">LMG 26155</strain>
    </source>
</reference>
<dbReference type="NCBIfam" id="TIGR01714">
    <property type="entry name" value="phage_rep_org_N"/>
    <property type="match status" value="1"/>
</dbReference>
<accession>A0A347U7K6</accession>
<reference evidence="4 6" key="1">
    <citation type="submission" date="2017-09" db="EMBL/GenBank/DDBJ databases">
        <title>Genomics of the genus Arcobacter.</title>
        <authorList>
            <person name="Perez-Cataluna A."/>
            <person name="Figueras M.J."/>
            <person name="Salas-Masso N."/>
        </authorList>
    </citation>
    <scope>NUCLEOTIDE SEQUENCE [LARGE SCALE GENOMIC DNA]</scope>
    <source>
        <strain evidence="4 6">CECT 7837</strain>
    </source>
</reference>
<organism evidence="4 6">
    <name type="scientific">Arcobacter ellisii</name>
    <dbReference type="NCBI Taxonomy" id="913109"/>
    <lineage>
        <taxon>Bacteria</taxon>
        <taxon>Pseudomonadati</taxon>
        <taxon>Campylobacterota</taxon>
        <taxon>Epsilonproteobacteria</taxon>
        <taxon>Campylobacterales</taxon>
        <taxon>Arcobacteraceae</taxon>
        <taxon>Arcobacter</taxon>
    </lineage>
</organism>
<dbReference type="Proteomes" id="UP000290588">
    <property type="component" value="Unassembled WGS sequence"/>
</dbReference>